<sequence length="466" mass="54113">MDIQELSKWVDEQVFAKTGEHLTSLQKSILEGVLNYQNYPKIVANIDDSYGYNYVKEEGAKLWRLLSDVFEEDIKQSNVRSILENKASSTIYNFVNSLNSNNISNSNFNICGENTKHSDNNYKKRANIKNNNHQSPIIDLTKAPELKCNYGRSLEISTLKEWLDNKTRLITIYGLSGIGKTALTLKLISEIATEFDYIIYRSLENVPKLIVIKDDLKRFFAQAQSPPLPDIIDYLICYRCLIILDDMQNIFKTGKLAGQYLHEYQDYDKWFNRIATLSHQSCLILISWELSSDLEILEREHQYTQILNLQGLGEDAKEILRDKDLKNQEMWDKLINLYQSNPSWLNIIISTILELFDGDVELFLSDQENNIYLGDLEPIIESHLQRLSVSETKLIYWLASQNEGVNMNQKPANSELSKAEFLQAIKSLMRRCLVEKVPIDKRSLRHTSTHFKINFIFKQYLSGQRH</sequence>
<dbReference type="RefSeq" id="WP_149979043.1">
    <property type="nucleotide sequence ID" value="NZ_BHVO01000019.1"/>
</dbReference>
<dbReference type="SUPFAM" id="SSF52540">
    <property type="entry name" value="P-loop containing nucleoside triphosphate hydrolases"/>
    <property type="match status" value="1"/>
</dbReference>
<feature type="domain" description="vWA-MoxR associated protein N-terminal HTH" evidence="1">
    <location>
        <begin position="1"/>
        <end position="85"/>
    </location>
</feature>
<dbReference type="AlphaFoldDB" id="A0A5A5R9W7"/>
<comment type="caution">
    <text evidence="2">The sequence shown here is derived from an EMBL/GenBank/DDBJ whole genome shotgun (WGS) entry which is preliminary data.</text>
</comment>
<dbReference type="Proteomes" id="UP000323569">
    <property type="component" value="Unassembled WGS sequence"/>
</dbReference>
<accession>A0A5A5R9W7</accession>
<dbReference type="EMBL" id="BHVO01000019">
    <property type="protein sequence ID" value="GCA70012.1"/>
    <property type="molecule type" value="Genomic_DNA"/>
</dbReference>
<name>A0A5A5R9W7_MICAE</name>
<gene>
    <name evidence="2" type="ORF">MiYa_01544</name>
</gene>
<proteinExistence type="predicted"/>
<dbReference type="Pfam" id="PF26355">
    <property type="entry name" value="HTH_VMAP-M9"/>
    <property type="match status" value="1"/>
</dbReference>
<evidence type="ECO:0000313" key="2">
    <source>
        <dbReference type="EMBL" id="GCA70012.1"/>
    </source>
</evidence>
<dbReference type="InterPro" id="IPR058651">
    <property type="entry name" value="HTH_VMAP-M9"/>
</dbReference>
<protein>
    <recommendedName>
        <fullName evidence="1">vWA-MoxR associated protein N-terminal HTH domain-containing protein</fullName>
    </recommendedName>
</protein>
<dbReference type="InterPro" id="IPR027417">
    <property type="entry name" value="P-loop_NTPase"/>
</dbReference>
<reference evidence="2 3" key="1">
    <citation type="submission" date="2018-09" db="EMBL/GenBank/DDBJ databases">
        <title>Evolutionary history of phycoerythrin pigmentation in the water bloom-forming cyanobacterium Microcystis aeruginosa.</title>
        <authorList>
            <person name="Tanabe Y."/>
            <person name="Tanabe Y."/>
            <person name="Yamaguchi H."/>
        </authorList>
    </citation>
    <scope>NUCLEOTIDE SEQUENCE [LARGE SCALE GENOMIC DNA]</scope>
    <source>
        <strain evidence="2 3">NIES-2519</strain>
    </source>
</reference>
<dbReference type="Gene3D" id="3.40.50.300">
    <property type="entry name" value="P-loop containing nucleotide triphosphate hydrolases"/>
    <property type="match status" value="1"/>
</dbReference>
<evidence type="ECO:0000259" key="1">
    <source>
        <dbReference type="Pfam" id="PF26355"/>
    </source>
</evidence>
<evidence type="ECO:0000313" key="3">
    <source>
        <dbReference type="Proteomes" id="UP000323569"/>
    </source>
</evidence>
<organism evidence="2 3">
    <name type="scientific">Microcystis aeruginosa NIES-2519</name>
    <dbReference type="NCBI Taxonomy" id="2303981"/>
    <lineage>
        <taxon>Bacteria</taxon>
        <taxon>Bacillati</taxon>
        <taxon>Cyanobacteriota</taxon>
        <taxon>Cyanophyceae</taxon>
        <taxon>Oscillatoriophycideae</taxon>
        <taxon>Chroococcales</taxon>
        <taxon>Microcystaceae</taxon>
        <taxon>Microcystis</taxon>
    </lineage>
</organism>